<accession>A0A2W3ZTW9</accession>
<keyword evidence="1" id="KW-0812">Transmembrane</keyword>
<evidence type="ECO:0000256" key="1">
    <source>
        <dbReference type="SAM" id="Phobius"/>
    </source>
</evidence>
<evidence type="ECO:0000313" key="3">
    <source>
        <dbReference type="Proteomes" id="UP000249828"/>
    </source>
</evidence>
<dbReference type="EMBL" id="PIEU01000086">
    <property type="protein sequence ID" value="PZL72333.1"/>
    <property type="molecule type" value="Genomic_DNA"/>
</dbReference>
<evidence type="ECO:0000313" key="2">
    <source>
        <dbReference type="EMBL" id="PZL72333.1"/>
    </source>
</evidence>
<keyword evidence="3" id="KW-1185">Reference proteome</keyword>
<dbReference type="AlphaFoldDB" id="A0A2W3ZTW9"/>
<dbReference type="Proteomes" id="UP000249828">
    <property type="component" value="Unassembled WGS sequence"/>
</dbReference>
<protein>
    <submittedName>
        <fullName evidence="2">Uncharacterized protein</fullName>
    </submittedName>
</protein>
<reference evidence="2 3" key="1">
    <citation type="submission" date="2017-11" db="EMBL/GenBank/DDBJ databases">
        <title>Draft genome sequence of Enterococcus plantarum TRW2 strain isolated from lettuce.</title>
        <authorList>
            <person name="Kim E.B."/>
            <person name="Marco M.L."/>
            <person name="Williams T.R."/>
            <person name="You I.H."/>
        </authorList>
    </citation>
    <scope>NUCLEOTIDE SEQUENCE [LARGE SCALE GENOMIC DNA]</scope>
    <source>
        <strain evidence="2 3">TRW2</strain>
    </source>
</reference>
<gene>
    <name evidence="2" type="ORF">CI088_10695</name>
</gene>
<sequence length="112" mass="12887">MNKKYFKNYRITIAILSFLNTCVILSTIFWFNQVNTDVMKRVGTGPESGWIFFFIGLPMYFPICISLVVAISLLAFSIMYIFLSIKSKKIIITKKGSGRKMSDSFFDWRLGG</sequence>
<keyword evidence="1" id="KW-1133">Transmembrane helix</keyword>
<feature type="transmembrane region" description="Helical" evidence="1">
    <location>
        <begin position="12"/>
        <end position="31"/>
    </location>
</feature>
<dbReference type="RefSeq" id="WP_111248181.1">
    <property type="nucleotide sequence ID" value="NZ_PIEU01000086.1"/>
</dbReference>
<name>A0A2W3ZTW9_9ENTE</name>
<comment type="caution">
    <text evidence="2">The sequence shown here is derived from an EMBL/GenBank/DDBJ whole genome shotgun (WGS) entry which is preliminary data.</text>
</comment>
<organism evidence="2 3">
    <name type="scientific">Enterococcus plantarum</name>
    <dbReference type="NCBI Taxonomy" id="1077675"/>
    <lineage>
        <taxon>Bacteria</taxon>
        <taxon>Bacillati</taxon>
        <taxon>Bacillota</taxon>
        <taxon>Bacilli</taxon>
        <taxon>Lactobacillales</taxon>
        <taxon>Enterococcaceae</taxon>
        <taxon>Enterococcus</taxon>
    </lineage>
</organism>
<keyword evidence="1" id="KW-0472">Membrane</keyword>
<proteinExistence type="predicted"/>
<feature type="transmembrane region" description="Helical" evidence="1">
    <location>
        <begin position="51"/>
        <end position="83"/>
    </location>
</feature>